<evidence type="ECO:0000256" key="4">
    <source>
        <dbReference type="ARBA" id="ARBA00022643"/>
    </source>
</evidence>
<comment type="caution">
    <text evidence="6">The sequence shown here is derived from an EMBL/GenBank/DDBJ whole genome shotgun (WGS) entry which is preliminary data.</text>
</comment>
<proteinExistence type="predicted"/>
<dbReference type="Proteomes" id="UP001595916">
    <property type="component" value="Unassembled WGS sequence"/>
</dbReference>
<dbReference type="Pfam" id="PF03060">
    <property type="entry name" value="NMO"/>
    <property type="match status" value="1"/>
</dbReference>
<name>A0ABV9QT15_9FIRM</name>
<evidence type="ECO:0000256" key="5">
    <source>
        <dbReference type="ARBA" id="ARBA00023002"/>
    </source>
</evidence>
<protein>
    <recommendedName>
        <fullName evidence="2">Probable nitronate monooxygenase</fullName>
    </recommendedName>
</protein>
<evidence type="ECO:0000313" key="6">
    <source>
        <dbReference type="EMBL" id="MFC4805634.1"/>
    </source>
</evidence>
<dbReference type="EMBL" id="JBHSHL010000055">
    <property type="protein sequence ID" value="MFC4805634.1"/>
    <property type="molecule type" value="Genomic_DNA"/>
</dbReference>
<reference evidence="7" key="1">
    <citation type="journal article" date="2019" name="Int. J. Syst. Evol. Microbiol.">
        <title>The Global Catalogue of Microorganisms (GCM) 10K type strain sequencing project: providing services to taxonomists for standard genome sequencing and annotation.</title>
        <authorList>
            <consortium name="The Broad Institute Genomics Platform"/>
            <consortium name="The Broad Institute Genome Sequencing Center for Infectious Disease"/>
            <person name="Wu L."/>
            <person name="Ma J."/>
        </authorList>
    </citation>
    <scope>NUCLEOTIDE SEQUENCE [LARGE SCALE GENOMIC DNA]</scope>
    <source>
        <strain evidence="7">CCUG 46385</strain>
    </source>
</reference>
<dbReference type="PANTHER" id="PTHR32332">
    <property type="entry name" value="2-NITROPROPANE DIOXYGENASE"/>
    <property type="match status" value="1"/>
</dbReference>
<evidence type="ECO:0000256" key="3">
    <source>
        <dbReference type="ARBA" id="ARBA00022630"/>
    </source>
</evidence>
<evidence type="ECO:0000313" key="7">
    <source>
        <dbReference type="Proteomes" id="UP001595916"/>
    </source>
</evidence>
<evidence type="ECO:0000256" key="2">
    <source>
        <dbReference type="ARBA" id="ARBA00013457"/>
    </source>
</evidence>
<keyword evidence="5 6" id="KW-0560">Oxidoreductase</keyword>
<gene>
    <name evidence="6" type="ORF">ACFO4R_11220</name>
</gene>
<dbReference type="PANTHER" id="PTHR32332:SF18">
    <property type="entry name" value="2-NITROPROPANE DIOXYGENASE"/>
    <property type="match status" value="1"/>
</dbReference>
<comment type="function">
    <text evidence="1">Nitronate monooxygenase that uses molecular oxygen to catalyze the oxidative denitrification of alkyl nitronates. Acts on propionate 3-nitronate (P3N), the presumed physiological substrate. Probably functions in the detoxification of P3N, a metabolic poison produced by plants and fungi as a defense mechanism.</text>
</comment>
<keyword evidence="4" id="KW-0288">FMN</keyword>
<dbReference type="RefSeq" id="WP_379789245.1">
    <property type="nucleotide sequence ID" value="NZ_JBHSHL010000055.1"/>
</dbReference>
<keyword evidence="7" id="KW-1185">Reference proteome</keyword>
<accession>A0ABV9QT15</accession>
<organism evidence="6 7">
    <name type="scientific">Filifactor villosus</name>
    <dbReference type="NCBI Taxonomy" id="29374"/>
    <lineage>
        <taxon>Bacteria</taxon>
        <taxon>Bacillati</taxon>
        <taxon>Bacillota</taxon>
        <taxon>Clostridia</taxon>
        <taxon>Peptostreptococcales</taxon>
        <taxon>Filifactoraceae</taxon>
        <taxon>Filifactor</taxon>
    </lineage>
</organism>
<dbReference type="GO" id="GO:0016491">
    <property type="term" value="F:oxidoreductase activity"/>
    <property type="evidence" value="ECO:0007669"/>
    <property type="project" value="UniProtKB-KW"/>
</dbReference>
<evidence type="ECO:0000256" key="1">
    <source>
        <dbReference type="ARBA" id="ARBA00003535"/>
    </source>
</evidence>
<dbReference type="SUPFAM" id="SSF51412">
    <property type="entry name" value="Inosine monophosphate dehydrogenase (IMPDH)"/>
    <property type="match status" value="1"/>
</dbReference>
<sequence>MKQYKLGHKSLDFPLIQGGMGVGVSLGNLAGHVAKQGCMGVISTVQIGYRRENFYRDSLNANREALREEIAKAREIAGGKGMLAINCMVAANQYNEMLKCALEEGIDAIISGAGLPMVMPELAEGYEVALAPIVSSAKAARVILQTWQKKYGRFADFIVLEGRGAGGHLGFKREQIDEEGMSLENLLQEVLKEVRIYEEKKGAWIPVFVAGSVFDGYELAKYQKLGAFGAQIGTRFIATEECDASPEFAKLLCEAGQEDIMILQSPVGLPGRVLSTEFTRKVKEVGRIAPTRCVNCLKTCDPATTPYCISEALMQAAQGNREKGLFFSGENAGRINRIYRVEELIGEIRDQWEECQ</sequence>
<dbReference type="Gene3D" id="3.20.20.70">
    <property type="entry name" value="Aldolase class I"/>
    <property type="match status" value="1"/>
</dbReference>
<keyword evidence="3" id="KW-0285">Flavoprotein</keyword>
<dbReference type="InterPro" id="IPR013785">
    <property type="entry name" value="Aldolase_TIM"/>
</dbReference>
<dbReference type="InterPro" id="IPR004136">
    <property type="entry name" value="NMO"/>
</dbReference>
<dbReference type="CDD" id="cd04730">
    <property type="entry name" value="NPD_like"/>
    <property type="match status" value="1"/>
</dbReference>